<feature type="region of interest" description="Disordered" evidence="1">
    <location>
        <begin position="44"/>
        <end position="88"/>
    </location>
</feature>
<evidence type="ECO:0000313" key="4">
    <source>
        <dbReference type="Proteomes" id="UP001595791"/>
    </source>
</evidence>
<sequence length="88" mass="9536">MSPLCRASVLALLLTTFTVAAEPAVYRSTFDSYLRWPAEPTPPAWRTANDEMGRLGGHAGHLKHAAGEQPARQSAQPDHKGHHPGSRP</sequence>
<comment type="caution">
    <text evidence="3">The sequence shown here is derived from an EMBL/GenBank/DDBJ whole genome shotgun (WGS) entry which is preliminary data.</text>
</comment>
<evidence type="ECO:0000256" key="2">
    <source>
        <dbReference type="SAM" id="SignalP"/>
    </source>
</evidence>
<reference evidence="4" key="1">
    <citation type="journal article" date="2019" name="Int. J. Syst. Evol. Microbiol.">
        <title>The Global Catalogue of Microorganisms (GCM) 10K type strain sequencing project: providing services to taxonomists for standard genome sequencing and annotation.</title>
        <authorList>
            <consortium name="The Broad Institute Genomics Platform"/>
            <consortium name="The Broad Institute Genome Sequencing Center for Infectious Disease"/>
            <person name="Wu L."/>
            <person name="Ma J."/>
        </authorList>
    </citation>
    <scope>NUCLEOTIDE SEQUENCE [LARGE SCALE GENOMIC DNA]</scope>
    <source>
        <strain evidence="4">LMG 29894</strain>
    </source>
</reference>
<accession>A0ABV8MX38</accession>
<protein>
    <submittedName>
        <fullName evidence="3">Uncharacterized protein</fullName>
    </submittedName>
</protein>
<proteinExistence type="predicted"/>
<dbReference type="EMBL" id="JBHSBU010000001">
    <property type="protein sequence ID" value="MFC4161380.1"/>
    <property type="molecule type" value="Genomic_DNA"/>
</dbReference>
<feature type="signal peptide" evidence="2">
    <location>
        <begin position="1"/>
        <end position="20"/>
    </location>
</feature>
<evidence type="ECO:0000256" key="1">
    <source>
        <dbReference type="SAM" id="MobiDB-lite"/>
    </source>
</evidence>
<name>A0ABV8MX38_9NEIS</name>
<evidence type="ECO:0000313" key="3">
    <source>
        <dbReference type="EMBL" id="MFC4161380.1"/>
    </source>
</evidence>
<keyword evidence="2" id="KW-0732">Signal</keyword>
<dbReference type="RefSeq" id="WP_378167256.1">
    <property type="nucleotide sequence ID" value="NZ_JBHSBU010000001.1"/>
</dbReference>
<feature type="chain" id="PRO_5045691750" evidence="2">
    <location>
        <begin position="21"/>
        <end position="88"/>
    </location>
</feature>
<gene>
    <name evidence="3" type="ORF">ACFOW7_18755</name>
</gene>
<dbReference type="Proteomes" id="UP001595791">
    <property type="component" value="Unassembled WGS sequence"/>
</dbReference>
<organism evidence="3 4">
    <name type="scientific">Chitinimonas lacunae</name>
    <dbReference type="NCBI Taxonomy" id="1963018"/>
    <lineage>
        <taxon>Bacteria</taxon>
        <taxon>Pseudomonadati</taxon>
        <taxon>Pseudomonadota</taxon>
        <taxon>Betaproteobacteria</taxon>
        <taxon>Neisseriales</taxon>
        <taxon>Chitinibacteraceae</taxon>
        <taxon>Chitinimonas</taxon>
    </lineage>
</organism>
<keyword evidence="4" id="KW-1185">Reference proteome</keyword>